<evidence type="ECO:0000256" key="2">
    <source>
        <dbReference type="ARBA" id="ARBA00022670"/>
    </source>
</evidence>
<feature type="active site" description="Charge relay system" evidence="5">
    <location>
        <position position="158"/>
    </location>
</feature>
<evidence type="ECO:0000259" key="7">
    <source>
        <dbReference type="Pfam" id="PF00082"/>
    </source>
</evidence>
<dbReference type="STRING" id="709986.Deima_0395"/>
<feature type="chain" id="PRO_5003232355" evidence="6">
    <location>
        <begin position="28"/>
        <end position="383"/>
    </location>
</feature>
<dbReference type="EMBL" id="CP002454">
    <property type="protein sequence ID" value="ADV66055.1"/>
    <property type="molecule type" value="Genomic_DNA"/>
</dbReference>
<name>E8U4R6_DEIML</name>
<keyword evidence="9" id="KW-1185">Reference proteome</keyword>
<dbReference type="PROSITE" id="PS00136">
    <property type="entry name" value="SUBTILASE_ASP"/>
    <property type="match status" value="1"/>
</dbReference>
<evidence type="ECO:0000313" key="8">
    <source>
        <dbReference type="EMBL" id="ADV66055.1"/>
    </source>
</evidence>
<organism evidence="8 9">
    <name type="scientific">Deinococcus maricopensis (strain DSM 21211 / LMG 22137 / NRRL B-23946 / LB-34)</name>
    <dbReference type="NCBI Taxonomy" id="709986"/>
    <lineage>
        <taxon>Bacteria</taxon>
        <taxon>Thermotogati</taxon>
        <taxon>Deinococcota</taxon>
        <taxon>Deinococci</taxon>
        <taxon>Deinococcales</taxon>
        <taxon>Deinococcaceae</taxon>
        <taxon>Deinococcus</taxon>
    </lineage>
</organism>
<evidence type="ECO:0000256" key="1">
    <source>
        <dbReference type="ARBA" id="ARBA00011073"/>
    </source>
</evidence>
<evidence type="ECO:0000313" key="9">
    <source>
        <dbReference type="Proteomes" id="UP000008635"/>
    </source>
</evidence>
<dbReference type="GO" id="GO:0004252">
    <property type="term" value="F:serine-type endopeptidase activity"/>
    <property type="evidence" value="ECO:0007669"/>
    <property type="project" value="UniProtKB-UniRule"/>
</dbReference>
<feature type="active site" description="Charge relay system" evidence="5">
    <location>
        <position position="347"/>
    </location>
</feature>
<evidence type="ECO:0000256" key="5">
    <source>
        <dbReference type="PROSITE-ProRule" id="PRU01240"/>
    </source>
</evidence>
<proteinExistence type="inferred from homology"/>
<comment type="similarity">
    <text evidence="1 5">Belongs to the peptidase S8 family.</text>
</comment>
<reference evidence="9" key="2">
    <citation type="submission" date="2011-01" db="EMBL/GenBank/DDBJ databases">
        <title>The complete genome of Deinococcus maricopensis DSM 21211.</title>
        <authorList>
            <consortium name="US DOE Joint Genome Institute (JGI-PGF)"/>
            <person name="Lucas S."/>
            <person name="Copeland A."/>
            <person name="Lapidus A."/>
            <person name="Goodwin L."/>
            <person name="Pitluck S."/>
            <person name="Kyrpides N."/>
            <person name="Mavromatis K."/>
            <person name="Pagani I."/>
            <person name="Ivanova N."/>
            <person name="Ovchinnikova G."/>
            <person name="Zeytun A."/>
            <person name="Detter J.C."/>
            <person name="Han C."/>
            <person name="Land M."/>
            <person name="Hauser L."/>
            <person name="Markowitz V."/>
            <person name="Cheng J.-F."/>
            <person name="Hugenholtz P."/>
            <person name="Woyke T."/>
            <person name="Wu D."/>
            <person name="Pukall R."/>
            <person name="Gehrich-Schroeter G."/>
            <person name="Brambilla E."/>
            <person name="Klenk H.-P."/>
            <person name="Eisen J.A."/>
        </authorList>
    </citation>
    <scope>NUCLEOTIDE SEQUENCE [LARGE SCALE GENOMIC DNA]</scope>
    <source>
        <strain evidence="9">DSM 21211 / LMG 22137 / NRRL B-23946 / LB-34</strain>
    </source>
</reference>
<dbReference type="PROSITE" id="PS51257">
    <property type="entry name" value="PROKAR_LIPOPROTEIN"/>
    <property type="match status" value="1"/>
</dbReference>
<dbReference type="HOGENOM" id="CLU_011263_0_0_0"/>
<dbReference type="PROSITE" id="PS51892">
    <property type="entry name" value="SUBTILASE"/>
    <property type="match status" value="1"/>
</dbReference>
<keyword evidence="6" id="KW-0732">Signal</keyword>
<accession>E8U4R6</accession>
<dbReference type="eggNOG" id="COG1404">
    <property type="taxonomic scope" value="Bacteria"/>
</dbReference>
<dbReference type="InterPro" id="IPR036852">
    <property type="entry name" value="Peptidase_S8/S53_dom_sf"/>
</dbReference>
<dbReference type="PANTHER" id="PTHR43806">
    <property type="entry name" value="PEPTIDASE S8"/>
    <property type="match status" value="1"/>
</dbReference>
<reference evidence="8 9" key="1">
    <citation type="journal article" date="2011" name="Stand. Genomic Sci.">
        <title>Complete genome sequence of Deinococcus maricopensis type strain (LB-34).</title>
        <authorList>
            <person name="Pukall R."/>
            <person name="Zeytun A."/>
            <person name="Lucas S."/>
            <person name="Lapidus A."/>
            <person name="Hammon N."/>
            <person name="Deshpande S."/>
            <person name="Nolan M."/>
            <person name="Cheng J.F."/>
            <person name="Pitluck S."/>
            <person name="Liolios K."/>
            <person name="Pagani I."/>
            <person name="Mikhailova N."/>
            <person name="Ivanova N."/>
            <person name="Mavromatis K."/>
            <person name="Pati A."/>
            <person name="Tapia R."/>
            <person name="Han C."/>
            <person name="Goodwin L."/>
            <person name="Chen A."/>
            <person name="Palaniappan K."/>
            <person name="Land M."/>
            <person name="Hauser L."/>
            <person name="Chang Y.J."/>
            <person name="Jeffries C.D."/>
            <person name="Brambilla E.M."/>
            <person name="Rohde M."/>
            <person name="Goker M."/>
            <person name="Detter J.C."/>
            <person name="Woyke T."/>
            <person name="Bristow J."/>
            <person name="Eisen J.A."/>
            <person name="Markowitz V."/>
            <person name="Hugenholtz P."/>
            <person name="Kyrpides N.C."/>
            <person name="Klenk H.P."/>
        </authorList>
    </citation>
    <scope>NUCLEOTIDE SEQUENCE [LARGE SCALE GENOMIC DNA]</scope>
    <source>
        <strain evidence="9">DSM 21211 / LMG 22137 / NRRL B-23946 / LB-34</strain>
    </source>
</reference>
<dbReference type="InterPro" id="IPR000209">
    <property type="entry name" value="Peptidase_S8/S53_dom"/>
</dbReference>
<dbReference type="PANTHER" id="PTHR43806:SF11">
    <property type="entry name" value="CEREVISIN-RELATED"/>
    <property type="match status" value="1"/>
</dbReference>
<keyword evidence="4 5" id="KW-0720">Serine protease</keyword>
<dbReference type="PRINTS" id="PR00723">
    <property type="entry name" value="SUBTILISIN"/>
</dbReference>
<dbReference type="OrthoDB" id="9790784at2"/>
<feature type="signal peptide" evidence="6">
    <location>
        <begin position="1"/>
        <end position="27"/>
    </location>
</feature>
<dbReference type="Proteomes" id="UP000008635">
    <property type="component" value="Chromosome"/>
</dbReference>
<gene>
    <name evidence="8" type="ordered locus">Deima_0395</name>
</gene>
<evidence type="ECO:0000256" key="4">
    <source>
        <dbReference type="ARBA" id="ARBA00022825"/>
    </source>
</evidence>
<dbReference type="RefSeq" id="WP_013555560.1">
    <property type="nucleotide sequence ID" value="NC_014958.1"/>
</dbReference>
<feature type="active site" description="Charge relay system" evidence="5">
    <location>
        <position position="201"/>
    </location>
</feature>
<sequence precursor="true">MTHPRNRRVASVLLGLTLMLGACSQPATQVQTPNATQVAVVETQGRTASQIEAQTGMHVVTLSARTGLAVLRGTPAHTLRALNTGSEGAAPQTETTVHVPEAHMSGGHIAWIDGGHIAWIDGGHIAWIDGQKDDLQVQLDTTTTTNTTGAGITVAVIDTGVDLNHPMLKEAYTPATQWVDLVDGDATPSDTAAAADGGFGHGTAVASLVRRAAPGARILPMRVLDHNGTGQTGDVAAAILMAVDRGANVINLSLGTDEDVPAINAAVDAAQAAGVLVLSAVGNAGLSVADAPARNAGLGALHLSVSSLMRDGTSAPWNNGGRGEVQAPGEQLIAAVPGGYAHWSGSSMSTAVASGAVARALAGGLTPAQVATEFTGQATFNLH</sequence>
<dbReference type="GO" id="GO:0006508">
    <property type="term" value="P:proteolysis"/>
    <property type="evidence" value="ECO:0007669"/>
    <property type="project" value="UniProtKB-KW"/>
</dbReference>
<dbReference type="SUPFAM" id="SSF52743">
    <property type="entry name" value="Subtilisin-like"/>
    <property type="match status" value="1"/>
</dbReference>
<dbReference type="AlphaFoldDB" id="E8U4R6"/>
<dbReference type="InterPro" id="IPR015500">
    <property type="entry name" value="Peptidase_S8_subtilisin-rel"/>
</dbReference>
<dbReference type="KEGG" id="dmr:Deima_0395"/>
<keyword evidence="2 5" id="KW-0645">Protease</keyword>
<protein>
    <submittedName>
        <fullName evidence="8">Peptidase S8 and S53 subtilisin kexin sedolisin</fullName>
    </submittedName>
</protein>
<feature type="domain" description="Peptidase S8/S53" evidence="7">
    <location>
        <begin position="149"/>
        <end position="370"/>
    </location>
</feature>
<evidence type="ECO:0000256" key="3">
    <source>
        <dbReference type="ARBA" id="ARBA00022801"/>
    </source>
</evidence>
<dbReference type="Pfam" id="PF00082">
    <property type="entry name" value="Peptidase_S8"/>
    <property type="match status" value="1"/>
</dbReference>
<dbReference type="Gene3D" id="3.40.50.200">
    <property type="entry name" value="Peptidase S8/S53 domain"/>
    <property type="match status" value="1"/>
</dbReference>
<evidence type="ECO:0000256" key="6">
    <source>
        <dbReference type="SAM" id="SignalP"/>
    </source>
</evidence>
<dbReference type="InterPro" id="IPR050131">
    <property type="entry name" value="Peptidase_S8_subtilisin-like"/>
</dbReference>
<keyword evidence="3 5" id="KW-0378">Hydrolase</keyword>
<dbReference type="InterPro" id="IPR023827">
    <property type="entry name" value="Peptidase_S8_Asp-AS"/>
</dbReference>